<protein>
    <submittedName>
        <fullName evidence="11">Uncharacterized protein</fullName>
    </submittedName>
</protein>
<keyword evidence="7 10" id="KW-0472">Membrane</keyword>
<keyword evidence="9" id="KW-1208">Phospholipid metabolism</keyword>
<keyword evidence="5 10" id="KW-1133">Transmembrane helix</keyword>
<sequence>MPAAIFVVSYLLGSVVMGILYSRARGDDIRSRDLPGGSGTFRQYGRQAAVMVSVLDILKGVVATLLARWLAQGLAPEWTWLAVLGVVLGHCYPVFFRFKGGGGIAPFVGALLPVAPLTILGTIGLALALVPVYKATLQKALKLNAIPFVTAVSLPVGWWLSTRFGGSWEFLAGSAVMLVRAVHLLVRPEGDGAGKA</sequence>
<name>A0A418V9E0_9DEIO</name>
<evidence type="ECO:0000256" key="6">
    <source>
        <dbReference type="ARBA" id="ARBA00023098"/>
    </source>
</evidence>
<dbReference type="AlphaFoldDB" id="A0A418V9E0"/>
<gene>
    <name evidence="11" type="ORF">D3875_15290</name>
</gene>
<dbReference type="NCBIfam" id="NF010978">
    <property type="entry name" value="PRK14401.1"/>
    <property type="match status" value="1"/>
</dbReference>
<evidence type="ECO:0000313" key="12">
    <source>
        <dbReference type="Proteomes" id="UP000286287"/>
    </source>
</evidence>
<accession>A0A418V9E0</accession>
<evidence type="ECO:0000256" key="5">
    <source>
        <dbReference type="ARBA" id="ARBA00022989"/>
    </source>
</evidence>
<evidence type="ECO:0000256" key="1">
    <source>
        <dbReference type="ARBA" id="ARBA00022475"/>
    </source>
</evidence>
<evidence type="ECO:0000256" key="7">
    <source>
        <dbReference type="ARBA" id="ARBA00023136"/>
    </source>
</evidence>
<proteinExistence type="predicted"/>
<dbReference type="Proteomes" id="UP000286287">
    <property type="component" value="Unassembled WGS sequence"/>
</dbReference>
<dbReference type="PANTHER" id="PTHR30309">
    <property type="entry name" value="INNER MEMBRANE PROTEIN YGIH"/>
    <property type="match status" value="1"/>
</dbReference>
<dbReference type="OrthoDB" id="69230at2"/>
<keyword evidence="8" id="KW-0594">Phospholipid biosynthesis</keyword>
<evidence type="ECO:0000256" key="10">
    <source>
        <dbReference type="SAM" id="Phobius"/>
    </source>
</evidence>
<dbReference type="GO" id="GO:0005886">
    <property type="term" value="C:plasma membrane"/>
    <property type="evidence" value="ECO:0007669"/>
    <property type="project" value="InterPro"/>
</dbReference>
<feature type="transmembrane region" description="Helical" evidence="10">
    <location>
        <begin position="104"/>
        <end position="129"/>
    </location>
</feature>
<keyword evidence="1" id="KW-1003">Cell membrane</keyword>
<dbReference type="GO" id="GO:0008654">
    <property type="term" value="P:phospholipid biosynthetic process"/>
    <property type="evidence" value="ECO:0007669"/>
    <property type="project" value="UniProtKB-KW"/>
</dbReference>
<dbReference type="RefSeq" id="WP_119765097.1">
    <property type="nucleotide sequence ID" value="NZ_QYUJ01000014.1"/>
</dbReference>
<organism evidence="11 12">
    <name type="scientific">Deinococcus cavernae</name>
    <dbReference type="NCBI Taxonomy" id="2320857"/>
    <lineage>
        <taxon>Bacteria</taxon>
        <taxon>Thermotogati</taxon>
        <taxon>Deinococcota</taxon>
        <taxon>Deinococci</taxon>
        <taxon>Deinococcales</taxon>
        <taxon>Deinococcaceae</taxon>
        <taxon>Deinococcus</taxon>
    </lineage>
</organism>
<keyword evidence="6" id="KW-0443">Lipid metabolism</keyword>
<feature type="transmembrane region" description="Helical" evidence="10">
    <location>
        <begin position="141"/>
        <end position="160"/>
    </location>
</feature>
<keyword evidence="3" id="KW-0808">Transferase</keyword>
<evidence type="ECO:0000256" key="3">
    <source>
        <dbReference type="ARBA" id="ARBA00022679"/>
    </source>
</evidence>
<dbReference type="PANTHER" id="PTHR30309:SF0">
    <property type="entry name" value="GLYCEROL-3-PHOSPHATE ACYLTRANSFERASE-RELATED"/>
    <property type="match status" value="1"/>
</dbReference>
<evidence type="ECO:0000256" key="2">
    <source>
        <dbReference type="ARBA" id="ARBA00022516"/>
    </source>
</evidence>
<keyword evidence="4 10" id="KW-0812">Transmembrane</keyword>
<comment type="caution">
    <text evidence="11">The sequence shown here is derived from an EMBL/GenBank/DDBJ whole genome shotgun (WGS) entry which is preliminary data.</text>
</comment>
<keyword evidence="12" id="KW-1185">Reference proteome</keyword>
<dbReference type="GO" id="GO:0043772">
    <property type="term" value="F:acyl-phosphate glycerol-3-phosphate acyltransferase activity"/>
    <property type="evidence" value="ECO:0007669"/>
    <property type="project" value="InterPro"/>
</dbReference>
<evidence type="ECO:0000256" key="4">
    <source>
        <dbReference type="ARBA" id="ARBA00022692"/>
    </source>
</evidence>
<feature type="transmembrane region" description="Helical" evidence="10">
    <location>
        <begin position="78"/>
        <end position="98"/>
    </location>
</feature>
<evidence type="ECO:0000256" key="9">
    <source>
        <dbReference type="ARBA" id="ARBA00023264"/>
    </source>
</evidence>
<evidence type="ECO:0000256" key="8">
    <source>
        <dbReference type="ARBA" id="ARBA00023209"/>
    </source>
</evidence>
<dbReference type="Pfam" id="PF02660">
    <property type="entry name" value="G3P_acyltransf"/>
    <property type="match status" value="1"/>
</dbReference>
<reference evidence="11 12" key="1">
    <citation type="submission" date="2018-09" db="EMBL/GenBank/DDBJ databases">
        <authorList>
            <person name="Zhu H."/>
        </authorList>
    </citation>
    <scope>NUCLEOTIDE SEQUENCE [LARGE SCALE GENOMIC DNA]</scope>
    <source>
        <strain evidence="11 12">K2S05-167</strain>
    </source>
</reference>
<dbReference type="EMBL" id="QYUJ01000014">
    <property type="protein sequence ID" value="RJF72700.1"/>
    <property type="molecule type" value="Genomic_DNA"/>
</dbReference>
<dbReference type="InterPro" id="IPR003811">
    <property type="entry name" value="G3P_acylTferase_PlsY"/>
</dbReference>
<keyword evidence="2" id="KW-0444">Lipid biosynthesis</keyword>
<dbReference type="SMART" id="SM01207">
    <property type="entry name" value="G3P_acyltransf"/>
    <property type="match status" value="1"/>
</dbReference>
<evidence type="ECO:0000313" key="11">
    <source>
        <dbReference type="EMBL" id="RJF72700.1"/>
    </source>
</evidence>